<dbReference type="GO" id="GO:0016740">
    <property type="term" value="F:transferase activity"/>
    <property type="evidence" value="ECO:0007669"/>
    <property type="project" value="UniProtKB-KW"/>
</dbReference>
<evidence type="ECO:0000313" key="3">
    <source>
        <dbReference type="Proteomes" id="UP001157186"/>
    </source>
</evidence>
<gene>
    <name evidence="2" type="ORF">tinsulaeT_09130</name>
</gene>
<accession>A0ABQ6GNK4</accession>
<dbReference type="SUPFAM" id="SSF53756">
    <property type="entry name" value="UDP-Glycosyltransferase/glycogen phosphorylase"/>
    <property type="match status" value="1"/>
</dbReference>
<comment type="caution">
    <text evidence="2">The sequence shown here is derived from an EMBL/GenBank/DDBJ whole genome shotgun (WGS) entry which is preliminary data.</text>
</comment>
<dbReference type="InterPro" id="IPR001296">
    <property type="entry name" value="Glyco_trans_1"/>
</dbReference>
<dbReference type="PANTHER" id="PTHR12526:SF627">
    <property type="entry name" value="D-RHAMNOSYLTRANSFERASE WBPZ"/>
    <property type="match status" value="1"/>
</dbReference>
<protein>
    <submittedName>
        <fullName evidence="2">Glycosyl transferase group 1</fullName>
    </submittedName>
</protein>
<name>A0ABQ6GNK4_9GAMM</name>
<feature type="domain" description="Glycosyl transferase family 1" evidence="1">
    <location>
        <begin position="181"/>
        <end position="353"/>
    </location>
</feature>
<dbReference type="Gene3D" id="3.40.50.2000">
    <property type="entry name" value="Glycogen Phosphorylase B"/>
    <property type="match status" value="2"/>
</dbReference>
<dbReference type="Proteomes" id="UP001157186">
    <property type="component" value="Unassembled WGS sequence"/>
</dbReference>
<keyword evidence="3" id="KW-1185">Reference proteome</keyword>
<dbReference type="RefSeq" id="WP_284243441.1">
    <property type="nucleotide sequence ID" value="NZ_BSST01000001.1"/>
</dbReference>
<dbReference type="Pfam" id="PF00534">
    <property type="entry name" value="Glycos_transf_1"/>
    <property type="match status" value="1"/>
</dbReference>
<keyword evidence="2" id="KW-0808">Transferase</keyword>
<sequence>MKTITFFHPVDDNYGASNILTYVLSFLSKEYKCIVYVPKITKKMSSTLKELHSDSVIFKECPQLPIAHRAMLTPKGLLSWVVKNILIIKLFVKIRKNTDIIYINTLSLFSLSFISRVVFKKNLLHCHEYLEGTPHGKIMRLFTYLFSHCIICVSEKVKNYISVKNASKYYIVRNGIPDITNNSKVLLSKEKDKVFISFIGRVMPEKGHWLVADAVSKLPKKLKNRIEIHVFGDAPPLSSHLFKDYQTVLLEKKLTNSIILKGFDANAAKKSYKYDACLVPSIIVDSFPTTVLEAMRAQKAVITTNNGGALELIEDKIDGFLISPNDPQALADLFAYCIKNKNDLANMGLKARSKYLNTYTITQFQKRFSEVFKQHA</sequence>
<organism evidence="2 3">
    <name type="scientific">Thalassotalea insulae</name>
    <dbReference type="NCBI Taxonomy" id="2056778"/>
    <lineage>
        <taxon>Bacteria</taxon>
        <taxon>Pseudomonadati</taxon>
        <taxon>Pseudomonadota</taxon>
        <taxon>Gammaproteobacteria</taxon>
        <taxon>Alteromonadales</taxon>
        <taxon>Colwelliaceae</taxon>
        <taxon>Thalassotalea</taxon>
    </lineage>
</organism>
<proteinExistence type="predicted"/>
<dbReference type="CDD" id="cd03801">
    <property type="entry name" value="GT4_PimA-like"/>
    <property type="match status" value="1"/>
</dbReference>
<evidence type="ECO:0000313" key="2">
    <source>
        <dbReference type="EMBL" id="GLX77573.1"/>
    </source>
</evidence>
<evidence type="ECO:0000259" key="1">
    <source>
        <dbReference type="Pfam" id="PF00534"/>
    </source>
</evidence>
<dbReference type="EMBL" id="BSST01000001">
    <property type="protein sequence ID" value="GLX77573.1"/>
    <property type="molecule type" value="Genomic_DNA"/>
</dbReference>
<dbReference type="PANTHER" id="PTHR12526">
    <property type="entry name" value="GLYCOSYLTRANSFERASE"/>
    <property type="match status" value="1"/>
</dbReference>
<reference evidence="2 3" key="1">
    <citation type="submission" date="2023-03" db="EMBL/GenBank/DDBJ databases">
        <title>Draft genome sequence of Thalassotalea insulae KCTC 62186T.</title>
        <authorList>
            <person name="Sawabe T."/>
        </authorList>
    </citation>
    <scope>NUCLEOTIDE SEQUENCE [LARGE SCALE GENOMIC DNA]</scope>
    <source>
        <strain evidence="2 3">KCTC 62186</strain>
    </source>
</reference>